<dbReference type="SMART" id="SM00382">
    <property type="entry name" value="AAA"/>
    <property type="match status" value="1"/>
</dbReference>
<evidence type="ECO:0000313" key="4">
    <source>
        <dbReference type="EMBL" id="MBO1513164.1"/>
    </source>
</evidence>
<sequence>MLEIKNLTKTLDGVELLKDINLKLEPGEIFGLLGRNGSGKTTLLRCIQTIIQADEGDILFENVSIAKHPLVKRKVIYMPVQTLFYDRYTYKQLVRILRNIYPDFDVTYANELVNRYLLPETKKYRDLSTGLKKQMALILAFAVRPAVIMLDEPTDGIDAVTRHDLMQLMIDEVANRDTTILITSHRLEDIERICNRIAFLEEKNLSNVLDVEGLKEDYAKVQLAFEEDLHLKIREKGIPILEVSGVFYTVIVKRDDQKSLKWLRALKPKIWNELPANLEEVFIAKFGGKRRW</sequence>
<evidence type="ECO:0000256" key="1">
    <source>
        <dbReference type="ARBA" id="ARBA00022741"/>
    </source>
</evidence>
<dbReference type="GO" id="GO:0005524">
    <property type="term" value="F:ATP binding"/>
    <property type="evidence" value="ECO:0007669"/>
    <property type="project" value="UniProtKB-KW"/>
</dbReference>
<dbReference type="PANTHER" id="PTHR43158:SF10">
    <property type="entry name" value="ABC TRANSPORTER ATP-BINDING PROTEIN YTRB"/>
    <property type="match status" value="1"/>
</dbReference>
<dbReference type="InterPro" id="IPR027417">
    <property type="entry name" value="P-loop_NTPase"/>
</dbReference>
<dbReference type="InterPro" id="IPR003593">
    <property type="entry name" value="AAA+_ATPase"/>
</dbReference>
<evidence type="ECO:0000259" key="3">
    <source>
        <dbReference type="PROSITE" id="PS50893"/>
    </source>
</evidence>
<dbReference type="RefSeq" id="WP_207980014.1">
    <property type="nucleotide sequence ID" value="NZ_JAGDEL010000012.1"/>
</dbReference>
<protein>
    <submittedName>
        <fullName evidence="4">ABC transporter ATP-binding protein</fullName>
    </submittedName>
</protein>
<dbReference type="PANTHER" id="PTHR43158">
    <property type="entry name" value="SKFA PEPTIDE EXPORT ATP-BINDING PROTEIN SKFE"/>
    <property type="match status" value="1"/>
</dbReference>
<name>A0ABS3N4H3_9BACI</name>
<evidence type="ECO:0000256" key="2">
    <source>
        <dbReference type="ARBA" id="ARBA00022840"/>
    </source>
</evidence>
<keyword evidence="2 4" id="KW-0067">ATP-binding</keyword>
<accession>A0ABS3N4H3</accession>
<keyword evidence="1" id="KW-0547">Nucleotide-binding</keyword>
<dbReference type="InterPro" id="IPR003439">
    <property type="entry name" value="ABC_transporter-like_ATP-bd"/>
</dbReference>
<evidence type="ECO:0000313" key="5">
    <source>
        <dbReference type="Proteomes" id="UP000663981"/>
    </source>
</evidence>
<dbReference type="Pfam" id="PF00005">
    <property type="entry name" value="ABC_tran"/>
    <property type="match status" value="1"/>
</dbReference>
<keyword evidence="5" id="KW-1185">Reference proteome</keyword>
<dbReference type="CDD" id="cd03230">
    <property type="entry name" value="ABC_DR_subfamily_A"/>
    <property type="match status" value="1"/>
</dbReference>
<proteinExistence type="predicted"/>
<gene>
    <name evidence="4" type="ORF">I7822_16055</name>
</gene>
<organism evidence="4 5">
    <name type="scientific">Metabacillus bambusae</name>
    <dbReference type="NCBI Taxonomy" id="2795218"/>
    <lineage>
        <taxon>Bacteria</taxon>
        <taxon>Bacillati</taxon>
        <taxon>Bacillota</taxon>
        <taxon>Bacilli</taxon>
        <taxon>Bacillales</taxon>
        <taxon>Bacillaceae</taxon>
        <taxon>Metabacillus</taxon>
    </lineage>
</organism>
<feature type="domain" description="ABC transporter" evidence="3">
    <location>
        <begin position="2"/>
        <end position="227"/>
    </location>
</feature>
<dbReference type="PROSITE" id="PS50893">
    <property type="entry name" value="ABC_TRANSPORTER_2"/>
    <property type="match status" value="1"/>
</dbReference>
<dbReference type="EMBL" id="JAGDEL010000012">
    <property type="protein sequence ID" value="MBO1513164.1"/>
    <property type="molecule type" value="Genomic_DNA"/>
</dbReference>
<reference evidence="4 5" key="1">
    <citation type="submission" date="2021-03" db="EMBL/GenBank/DDBJ databases">
        <title>Whole genome sequence of Metabacillus bambusae BG109.</title>
        <authorList>
            <person name="Jeong J.W."/>
        </authorList>
    </citation>
    <scope>NUCLEOTIDE SEQUENCE [LARGE SCALE GENOMIC DNA]</scope>
    <source>
        <strain evidence="4 5">BG109</strain>
    </source>
</reference>
<dbReference type="Proteomes" id="UP000663981">
    <property type="component" value="Unassembled WGS sequence"/>
</dbReference>
<dbReference type="Gene3D" id="3.40.50.300">
    <property type="entry name" value="P-loop containing nucleotide triphosphate hydrolases"/>
    <property type="match status" value="1"/>
</dbReference>
<comment type="caution">
    <text evidence="4">The sequence shown here is derived from an EMBL/GenBank/DDBJ whole genome shotgun (WGS) entry which is preliminary data.</text>
</comment>
<dbReference type="SUPFAM" id="SSF52540">
    <property type="entry name" value="P-loop containing nucleoside triphosphate hydrolases"/>
    <property type="match status" value="1"/>
</dbReference>